<sequence>MEKITVKFVHGAAESLEEIDVPDADDPPMSVSIWLPADDPLAAAGAQDPWEAVYIREPNPGGDPRWLYRFHALADPEE</sequence>
<dbReference type="Proteomes" id="UP000630887">
    <property type="component" value="Unassembled WGS sequence"/>
</dbReference>
<evidence type="ECO:0000313" key="2">
    <source>
        <dbReference type="Proteomes" id="UP000630887"/>
    </source>
</evidence>
<gene>
    <name evidence="1" type="ORF">Cco03nite_24090</name>
</gene>
<dbReference type="AlphaFoldDB" id="A0A8J3KYF1"/>
<proteinExistence type="predicted"/>
<comment type="caution">
    <text evidence="1">The sequence shown here is derived from an EMBL/GenBank/DDBJ whole genome shotgun (WGS) entry which is preliminary data.</text>
</comment>
<dbReference type="EMBL" id="BONI01000016">
    <property type="protein sequence ID" value="GIG05709.1"/>
    <property type="molecule type" value="Genomic_DNA"/>
</dbReference>
<keyword evidence="2" id="KW-1185">Reference proteome</keyword>
<dbReference type="RefSeq" id="WP_144121009.1">
    <property type="nucleotide sequence ID" value="NZ_BAAALC010000025.1"/>
</dbReference>
<evidence type="ECO:0000313" key="1">
    <source>
        <dbReference type="EMBL" id="GIG05709.1"/>
    </source>
</evidence>
<accession>A0A8J3KYF1</accession>
<protein>
    <submittedName>
        <fullName evidence="1">Uncharacterized protein</fullName>
    </submittedName>
</protein>
<reference evidence="1 2" key="1">
    <citation type="submission" date="2021-01" db="EMBL/GenBank/DDBJ databases">
        <title>Whole genome shotgun sequence of Catellatospora coxensis NBRC 107359.</title>
        <authorList>
            <person name="Komaki H."/>
            <person name="Tamura T."/>
        </authorList>
    </citation>
    <scope>NUCLEOTIDE SEQUENCE [LARGE SCALE GENOMIC DNA]</scope>
    <source>
        <strain evidence="1 2">NBRC 107359</strain>
    </source>
</reference>
<organism evidence="1 2">
    <name type="scientific">Catellatospora coxensis</name>
    <dbReference type="NCBI Taxonomy" id="310354"/>
    <lineage>
        <taxon>Bacteria</taxon>
        <taxon>Bacillati</taxon>
        <taxon>Actinomycetota</taxon>
        <taxon>Actinomycetes</taxon>
        <taxon>Micromonosporales</taxon>
        <taxon>Micromonosporaceae</taxon>
        <taxon>Catellatospora</taxon>
    </lineage>
</organism>
<name>A0A8J3KYF1_9ACTN</name>